<gene>
    <name evidence="2" type="ORF">AVDCRST_MAG59-3402</name>
</gene>
<evidence type="ECO:0000313" key="2">
    <source>
        <dbReference type="EMBL" id="CAA9569887.1"/>
    </source>
</evidence>
<evidence type="ECO:0000256" key="1">
    <source>
        <dbReference type="SAM" id="MobiDB-lite"/>
    </source>
</evidence>
<sequence length="24" mass="2609">PRLARRACRADGRARSAGPGRMQV</sequence>
<dbReference type="EMBL" id="CADCWF010000247">
    <property type="protein sequence ID" value="CAA9569887.1"/>
    <property type="molecule type" value="Genomic_DNA"/>
</dbReference>
<feature type="non-terminal residue" evidence="2">
    <location>
        <position position="1"/>
    </location>
</feature>
<proteinExistence type="predicted"/>
<feature type="region of interest" description="Disordered" evidence="1">
    <location>
        <begin position="1"/>
        <end position="24"/>
    </location>
</feature>
<reference evidence="2" key="1">
    <citation type="submission" date="2020-02" db="EMBL/GenBank/DDBJ databases">
        <authorList>
            <person name="Meier V. D."/>
        </authorList>
    </citation>
    <scope>NUCLEOTIDE SEQUENCE</scope>
    <source>
        <strain evidence="2">AVDCRST_MAG59</strain>
    </source>
</reference>
<name>A0A6J4V6C3_9BACT</name>
<feature type="non-terminal residue" evidence="2">
    <location>
        <position position="24"/>
    </location>
</feature>
<protein>
    <submittedName>
        <fullName evidence="2">Uncharacterized protein</fullName>
    </submittedName>
</protein>
<dbReference type="AlphaFoldDB" id="A0A6J4V6C3"/>
<accession>A0A6J4V6C3</accession>
<organism evidence="2">
    <name type="scientific">uncultured Thermomicrobiales bacterium</name>
    <dbReference type="NCBI Taxonomy" id="1645740"/>
    <lineage>
        <taxon>Bacteria</taxon>
        <taxon>Pseudomonadati</taxon>
        <taxon>Thermomicrobiota</taxon>
        <taxon>Thermomicrobia</taxon>
        <taxon>Thermomicrobiales</taxon>
        <taxon>environmental samples</taxon>
    </lineage>
</organism>